<dbReference type="SUPFAM" id="SSF50129">
    <property type="entry name" value="GroES-like"/>
    <property type="match status" value="1"/>
</dbReference>
<dbReference type="InterPro" id="IPR021276">
    <property type="entry name" value="DUF2855"/>
</dbReference>
<dbReference type="AlphaFoldDB" id="A0A934NRE0"/>
<accession>A0A934NRE0</accession>
<sequence length="366" mass="39298">MTFQGVDLLVRRDDPRISEVRAATTPDPEDGQVVVEVQRFALTANNVTYATAGDVLGYWQFFPAPDGWGRVPAWGFAEVVASSTELASVGDRLYGFWPMSTHATITPTGKPGSRLLDATPHRRQLPALYNAYLPAGPEDPTREGLESLVRPLFGTAWLIADQLEQAGFHQASTIVLSSASSKTAAATAWCLGRYPNRPQVVGLTSQRNRDYVDGLGSYDATITYDELAGSTLTEPIIYVDVAGNASTRRTVHTLFGAGLALSLTVGSTHWEDPAGFNGDDTLPGPTPQMFFAPSQIEKRTTELGRHELVRLIGGAQNEYLDVFAQSTSIVLATTHDDVQSAWSATSGGSTEPSSGIVATLRDHTGV</sequence>
<proteinExistence type="predicted"/>
<dbReference type="Proteomes" id="UP000655868">
    <property type="component" value="Unassembled WGS sequence"/>
</dbReference>
<keyword evidence="2" id="KW-1185">Reference proteome</keyword>
<name>A0A934NRE0_9NOCA</name>
<dbReference type="InterPro" id="IPR011032">
    <property type="entry name" value="GroES-like_sf"/>
</dbReference>
<comment type="caution">
    <text evidence="1">The sequence shown here is derived from an EMBL/GenBank/DDBJ whole genome shotgun (WGS) entry which is preliminary data.</text>
</comment>
<evidence type="ECO:0000313" key="2">
    <source>
        <dbReference type="Proteomes" id="UP000655868"/>
    </source>
</evidence>
<organism evidence="1 2">
    <name type="scientific">Antrihabitans stalagmiti</name>
    <dbReference type="NCBI Taxonomy" id="2799499"/>
    <lineage>
        <taxon>Bacteria</taxon>
        <taxon>Bacillati</taxon>
        <taxon>Actinomycetota</taxon>
        <taxon>Actinomycetes</taxon>
        <taxon>Mycobacteriales</taxon>
        <taxon>Nocardiaceae</taxon>
        <taxon>Antrihabitans</taxon>
    </lineage>
</organism>
<dbReference type="EMBL" id="JAEMNV010000004">
    <property type="protein sequence ID" value="MBJ8340074.1"/>
    <property type="molecule type" value="Genomic_DNA"/>
</dbReference>
<gene>
    <name evidence="1" type="ORF">JGU71_14370</name>
</gene>
<protein>
    <submittedName>
        <fullName evidence="1">DUF2855 family protein</fullName>
    </submittedName>
</protein>
<dbReference type="Gene3D" id="3.90.180.10">
    <property type="entry name" value="Medium-chain alcohol dehydrogenases, catalytic domain"/>
    <property type="match status" value="1"/>
</dbReference>
<dbReference type="Pfam" id="PF11017">
    <property type="entry name" value="DUF2855"/>
    <property type="match status" value="1"/>
</dbReference>
<dbReference type="RefSeq" id="WP_199704830.1">
    <property type="nucleotide sequence ID" value="NZ_JAEMNV010000004.1"/>
</dbReference>
<reference evidence="1" key="1">
    <citation type="submission" date="2020-12" db="EMBL/GenBank/DDBJ databases">
        <title>Antrihabitans popcorni sp. nov. and Antrihabitans auranticaus sp. nov., isolated from a larva cave.</title>
        <authorList>
            <person name="Lee S.D."/>
            <person name="Kim I.S."/>
        </authorList>
    </citation>
    <scope>NUCLEOTIDE SEQUENCE</scope>
    <source>
        <strain evidence="1">YC3-6</strain>
    </source>
</reference>
<evidence type="ECO:0000313" key="1">
    <source>
        <dbReference type="EMBL" id="MBJ8340074.1"/>
    </source>
</evidence>